<organism evidence="1 2">
    <name type="scientific">Colletotrichum truncatum</name>
    <name type="common">Anthracnose fungus</name>
    <name type="synonym">Colletotrichum capsici</name>
    <dbReference type="NCBI Taxonomy" id="5467"/>
    <lineage>
        <taxon>Eukaryota</taxon>
        <taxon>Fungi</taxon>
        <taxon>Dikarya</taxon>
        <taxon>Ascomycota</taxon>
        <taxon>Pezizomycotina</taxon>
        <taxon>Sordariomycetes</taxon>
        <taxon>Hypocreomycetidae</taxon>
        <taxon>Glomerellales</taxon>
        <taxon>Glomerellaceae</taxon>
        <taxon>Colletotrichum</taxon>
        <taxon>Colletotrichum truncatum species complex</taxon>
    </lineage>
</organism>
<protein>
    <submittedName>
        <fullName evidence="1">Transposase-like protein</fullName>
    </submittedName>
</protein>
<dbReference type="Proteomes" id="UP000805649">
    <property type="component" value="Unassembled WGS sequence"/>
</dbReference>
<evidence type="ECO:0000313" key="1">
    <source>
        <dbReference type="EMBL" id="KAL0929973.1"/>
    </source>
</evidence>
<keyword evidence="2" id="KW-1185">Reference proteome</keyword>
<evidence type="ECO:0000313" key="2">
    <source>
        <dbReference type="Proteomes" id="UP000805649"/>
    </source>
</evidence>
<sequence>MPSATPLTINTLQRLQSPIQLVTEVKTSLVATIPINTTISDLHKILWENRRFVLEEQVSRKGSRGKKTWIRDHGILLTKLDSQGQASSSCWCCCRCDVKGRPKFFSAAASSSPADHLRRYVTFTARLRLDYSRPVP</sequence>
<dbReference type="EMBL" id="VUJX02000013">
    <property type="protein sequence ID" value="KAL0929973.1"/>
    <property type="molecule type" value="Genomic_DNA"/>
</dbReference>
<reference evidence="1 2" key="1">
    <citation type="journal article" date="2020" name="Phytopathology">
        <title>Genome Sequence Resources of Colletotrichum truncatum, C. plurivorum, C. musicola, and C. sojae: Four Species Pathogenic to Soybean (Glycine max).</title>
        <authorList>
            <person name="Rogerio F."/>
            <person name="Boufleur T.R."/>
            <person name="Ciampi-Guillardi M."/>
            <person name="Sukno S.A."/>
            <person name="Thon M.R."/>
            <person name="Massola Junior N.S."/>
            <person name="Baroncelli R."/>
        </authorList>
    </citation>
    <scope>NUCLEOTIDE SEQUENCE [LARGE SCALE GENOMIC DNA]</scope>
    <source>
        <strain evidence="1 2">CMES1059</strain>
    </source>
</reference>
<comment type="caution">
    <text evidence="1">The sequence shown here is derived from an EMBL/GenBank/DDBJ whole genome shotgun (WGS) entry which is preliminary data.</text>
</comment>
<name>A0ACC3YDP3_COLTU</name>
<gene>
    <name evidence="1" type="ORF">CTRU02_215182</name>
</gene>
<accession>A0ACC3YDP3</accession>
<proteinExistence type="predicted"/>